<dbReference type="AlphaFoldDB" id="A0AAV0VNN3"/>
<organism evidence="2 3">
    <name type="scientific">Macrosiphum euphorbiae</name>
    <name type="common">potato aphid</name>
    <dbReference type="NCBI Taxonomy" id="13131"/>
    <lineage>
        <taxon>Eukaryota</taxon>
        <taxon>Metazoa</taxon>
        <taxon>Ecdysozoa</taxon>
        <taxon>Arthropoda</taxon>
        <taxon>Hexapoda</taxon>
        <taxon>Insecta</taxon>
        <taxon>Pterygota</taxon>
        <taxon>Neoptera</taxon>
        <taxon>Paraneoptera</taxon>
        <taxon>Hemiptera</taxon>
        <taxon>Sternorrhyncha</taxon>
        <taxon>Aphidomorpha</taxon>
        <taxon>Aphidoidea</taxon>
        <taxon>Aphididae</taxon>
        <taxon>Macrosiphini</taxon>
        <taxon>Macrosiphum</taxon>
    </lineage>
</organism>
<protein>
    <recommendedName>
        <fullName evidence="4">Transposase</fullName>
    </recommendedName>
</protein>
<keyword evidence="3" id="KW-1185">Reference proteome</keyword>
<evidence type="ECO:0000256" key="1">
    <source>
        <dbReference type="SAM" id="MobiDB-lite"/>
    </source>
</evidence>
<evidence type="ECO:0008006" key="4">
    <source>
        <dbReference type="Google" id="ProtNLM"/>
    </source>
</evidence>
<sequence>MDKFVIRKSGQINTDEDMPKLSQVPSTSNAEENSHKRKKSEFFGRRYDENYLKFGFCAFNMGDLVQPQCVVCGELLTNENLKPSKLKRHLDTKHPNLKEKPIEYFESLKPNTFIKIKKS</sequence>
<reference evidence="2 3" key="1">
    <citation type="submission" date="2023-01" db="EMBL/GenBank/DDBJ databases">
        <authorList>
            <person name="Whitehead M."/>
        </authorList>
    </citation>
    <scope>NUCLEOTIDE SEQUENCE [LARGE SCALE GENOMIC DNA]</scope>
</reference>
<name>A0AAV0VNN3_9HEMI</name>
<evidence type="ECO:0000313" key="3">
    <source>
        <dbReference type="Proteomes" id="UP001160148"/>
    </source>
</evidence>
<evidence type="ECO:0000313" key="2">
    <source>
        <dbReference type="EMBL" id="CAI6345195.1"/>
    </source>
</evidence>
<accession>A0AAV0VNN3</accession>
<dbReference type="EMBL" id="CARXXK010000001">
    <property type="protein sequence ID" value="CAI6345195.1"/>
    <property type="molecule type" value="Genomic_DNA"/>
</dbReference>
<proteinExistence type="predicted"/>
<dbReference type="Proteomes" id="UP001160148">
    <property type="component" value="Unassembled WGS sequence"/>
</dbReference>
<gene>
    <name evidence="2" type="ORF">MEUPH1_LOCUS2232</name>
</gene>
<comment type="caution">
    <text evidence="2">The sequence shown here is derived from an EMBL/GenBank/DDBJ whole genome shotgun (WGS) entry which is preliminary data.</text>
</comment>
<feature type="region of interest" description="Disordered" evidence="1">
    <location>
        <begin position="1"/>
        <end position="39"/>
    </location>
</feature>